<gene>
    <name evidence="1" type="ORF">LKD47_06175</name>
</gene>
<reference evidence="1" key="1">
    <citation type="submission" date="2021-10" db="EMBL/GenBank/DDBJ databases">
        <title>Anaerobic single-cell dispensing facilitates the cultivation of human gut bacteria.</title>
        <authorList>
            <person name="Afrizal A."/>
        </authorList>
    </citation>
    <scope>NUCLEOTIDE SEQUENCE</scope>
    <source>
        <strain evidence="1">CLA-AA-H204</strain>
    </source>
</reference>
<proteinExistence type="predicted"/>
<dbReference type="Proteomes" id="UP001198893">
    <property type="component" value="Unassembled WGS sequence"/>
</dbReference>
<sequence length="158" mass="18570">MKIKVRREAVKCTNCGKINEFYYLSDFSYGERLVLFHNGMSYAYINLLKDDVYNDFIDKVKSILNLHQKEFSEEKLQNIINNIFGMTCDRIQEGEIDFAMNHKKCIYCAADDFEDLMAEPEKIICVEMPNVTHHAWKTLDDAKKVQRIEKALMENKVI</sequence>
<comment type="caution">
    <text evidence="1">The sequence shown here is derived from an EMBL/GenBank/DDBJ whole genome shotgun (WGS) entry which is preliminary data.</text>
</comment>
<organism evidence="1 2">
    <name type="scientific">Roseburia amylophila</name>
    <dbReference type="NCBI Taxonomy" id="2981794"/>
    <lineage>
        <taxon>Bacteria</taxon>
        <taxon>Bacillati</taxon>
        <taxon>Bacillota</taxon>
        <taxon>Clostridia</taxon>
        <taxon>Lachnospirales</taxon>
        <taxon>Lachnospiraceae</taxon>
        <taxon>Roseburia</taxon>
    </lineage>
</organism>
<accession>A0AAW4WDC3</accession>
<protein>
    <submittedName>
        <fullName evidence="1">Uncharacterized protein</fullName>
    </submittedName>
</protein>
<dbReference type="RefSeq" id="WP_227709935.1">
    <property type="nucleotide sequence ID" value="NZ_JAJEQW010000005.1"/>
</dbReference>
<dbReference type="AlphaFoldDB" id="A0AAW4WDC3"/>
<dbReference type="EMBL" id="JAJEQW010000005">
    <property type="protein sequence ID" value="MCC2241888.1"/>
    <property type="molecule type" value="Genomic_DNA"/>
</dbReference>
<name>A0AAW4WDC3_9FIRM</name>
<evidence type="ECO:0000313" key="1">
    <source>
        <dbReference type="EMBL" id="MCC2241888.1"/>
    </source>
</evidence>
<evidence type="ECO:0000313" key="2">
    <source>
        <dbReference type="Proteomes" id="UP001198893"/>
    </source>
</evidence>